<dbReference type="eggNOG" id="ENOG502S1GU">
    <property type="taxonomic scope" value="Eukaryota"/>
</dbReference>
<sequence>MRAVHGLWFGSMPRPVTAKDAAGAVAIARRSLALQLAVCAPQHERVWGDDVATIPGALAAYLEVLNAQVNDGPLLEADFSWEHACAQSLPPMSWRDRDQAFVVLCLGFLTALEAEERTRVADDALGITERWRRAAGYFGDASLATLPHARLWQQLAVVAAHASELRNVEAAETSKVQLARYHSAVSRSAYSACVAASEAVEALPPAVPLSHQLRWHVNAAKVACRNTYWQNEAIVFADAHQPRKMHLCGFRNYKPLLELALVFTDAVSKTKLPIPPQYSHSACRAFTALMHSTVSAHQELLQWALEEKSRLKAAVQAPPLAHDQLTRFLSIAPLSLTSLQPFPESTALQPNNENQAEPKKPIPGLMVQPQPTNRDEAWTLAVAPDPSLSVLRNVHSMPSLTPRTILRSSTSMLELALPACTNDPYHCHRSLSVFKRKACGLCERAFPAGNLPGEVVRRRILELRVFWGVESEKNPKHAPASFLYHTVRVCLLCHEILSAPPTAGAKHALATEASITTHVGRLRKHSILTTAAKTDEIGYMIHESILNDALLLLEAPGHLHHRRDITQRPNVRATMSSSLLLGVAANAIDRSATRGIHTQEELAPWWEVDLGTHCSISSVEIWNCVDSDPCVAECLFPCHIVLLMKPGHGRDLLTLTALGVDSTVVHSVVQPIRWEPKAGSVARYVRVVANKWTYLHVERIHVFGSPVQQEADVLKKKRPSSTGTSSKLRLLRNDPTSVFSRPKSAGFLVPTASSHVRSQIGHEIRAQLDAERASCLDT</sequence>
<evidence type="ECO:0000256" key="1">
    <source>
        <dbReference type="SAM" id="MobiDB-lite"/>
    </source>
</evidence>
<gene>
    <name evidence="2" type="ORF">SDRG_11265</name>
</gene>
<dbReference type="OrthoDB" id="547680at2759"/>
<dbReference type="InParanoid" id="T0PZS8"/>
<feature type="region of interest" description="Disordered" evidence="1">
    <location>
        <begin position="342"/>
        <end position="364"/>
    </location>
</feature>
<keyword evidence="3" id="KW-1185">Reference proteome</keyword>
<dbReference type="STRING" id="1156394.T0PZS8"/>
<dbReference type="InterPro" id="IPR008979">
    <property type="entry name" value="Galactose-bd-like_sf"/>
</dbReference>
<dbReference type="Proteomes" id="UP000030762">
    <property type="component" value="Unassembled WGS sequence"/>
</dbReference>
<evidence type="ECO:0000313" key="2">
    <source>
        <dbReference type="EMBL" id="EQC31079.1"/>
    </source>
</evidence>
<feature type="compositionally biased region" description="Polar residues" evidence="1">
    <location>
        <begin position="346"/>
        <end position="355"/>
    </location>
</feature>
<dbReference type="VEuPathDB" id="FungiDB:SDRG_11265"/>
<evidence type="ECO:0000313" key="3">
    <source>
        <dbReference type="Proteomes" id="UP000030762"/>
    </source>
</evidence>
<evidence type="ECO:0008006" key="4">
    <source>
        <dbReference type="Google" id="ProtNLM"/>
    </source>
</evidence>
<dbReference type="SUPFAM" id="SSF49785">
    <property type="entry name" value="Galactose-binding domain-like"/>
    <property type="match status" value="1"/>
</dbReference>
<dbReference type="AlphaFoldDB" id="T0PZS8"/>
<name>T0PZS8_SAPDV</name>
<protein>
    <recommendedName>
        <fullName evidence="4">F5/8 type C domain-containing protein</fullName>
    </recommendedName>
</protein>
<dbReference type="EMBL" id="JH767171">
    <property type="protein sequence ID" value="EQC31079.1"/>
    <property type="molecule type" value="Genomic_DNA"/>
</dbReference>
<dbReference type="Gene3D" id="2.60.120.260">
    <property type="entry name" value="Galactose-binding domain-like"/>
    <property type="match status" value="1"/>
</dbReference>
<organism evidence="2 3">
    <name type="scientific">Saprolegnia diclina (strain VS20)</name>
    <dbReference type="NCBI Taxonomy" id="1156394"/>
    <lineage>
        <taxon>Eukaryota</taxon>
        <taxon>Sar</taxon>
        <taxon>Stramenopiles</taxon>
        <taxon>Oomycota</taxon>
        <taxon>Saprolegniomycetes</taxon>
        <taxon>Saprolegniales</taxon>
        <taxon>Saprolegniaceae</taxon>
        <taxon>Saprolegnia</taxon>
    </lineage>
</organism>
<dbReference type="RefSeq" id="XP_008615519.1">
    <property type="nucleotide sequence ID" value="XM_008617297.1"/>
</dbReference>
<dbReference type="GeneID" id="19951992"/>
<reference evidence="2 3" key="1">
    <citation type="submission" date="2012-04" db="EMBL/GenBank/DDBJ databases">
        <title>The Genome Sequence of Saprolegnia declina VS20.</title>
        <authorList>
            <consortium name="The Broad Institute Genome Sequencing Platform"/>
            <person name="Russ C."/>
            <person name="Nusbaum C."/>
            <person name="Tyler B."/>
            <person name="van West P."/>
            <person name="Dieguez-Uribeondo J."/>
            <person name="de Bruijn I."/>
            <person name="Tripathy S."/>
            <person name="Jiang R."/>
            <person name="Young S.K."/>
            <person name="Zeng Q."/>
            <person name="Gargeya S."/>
            <person name="Fitzgerald M."/>
            <person name="Haas B."/>
            <person name="Abouelleil A."/>
            <person name="Alvarado L."/>
            <person name="Arachchi H.M."/>
            <person name="Berlin A."/>
            <person name="Chapman S.B."/>
            <person name="Goldberg J."/>
            <person name="Griggs A."/>
            <person name="Gujja S."/>
            <person name="Hansen M."/>
            <person name="Howarth C."/>
            <person name="Imamovic A."/>
            <person name="Larimer J."/>
            <person name="McCowen C."/>
            <person name="Montmayeur A."/>
            <person name="Murphy C."/>
            <person name="Neiman D."/>
            <person name="Pearson M."/>
            <person name="Priest M."/>
            <person name="Roberts A."/>
            <person name="Saif S."/>
            <person name="Shea T."/>
            <person name="Sisk P."/>
            <person name="Sykes S."/>
            <person name="Wortman J."/>
            <person name="Nusbaum C."/>
            <person name="Birren B."/>
        </authorList>
    </citation>
    <scope>NUCLEOTIDE SEQUENCE [LARGE SCALE GENOMIC DNA]</scope>
    <source>
        <strain evidence="2 3">VS20</strain>
    </source>
</reference>
<accession>T0PZS8</accession>
<proteinExistence type="predicted"/>